<evidence type="ECO:0000256" key="4">
    <source>
        <dbReference type="ARBA" id="ARBA00022989"/>
    </source>
</evidence>
<comment type="similarity">
    <text evidence="6">Belongs to the YccS/YhfK family.</text>
</comment>
<feature type="transmembrane region" description="Helical" evidence="7">
    <location>
        <begin position="363"/>
        <end position="382"/>
    </location>
</feature>
<sequence length="526" mass="54953">MTSGDRMRRAVLIALGCGLVVVVSKSLSLPETALSAYLVLFAARSEAVETMAVAFGLTLAALAAILLAIMLVMATAGSPILRVIAMFSVAFGAMYLARSTPAGIVAATIGMAIFEVLSVLDYLAYPDLLLRGLFWLMTVVLVPMAVLFVGAALFGRSARRLLSQAYERRLAAIGQAMVIRDGAAFSDCQRLLLSDAAEVTRLREVAGRTGQLDARAAARSRTVEAASARLLADCAAGNPPPNTDANRAALALETNLGEADPRLAALAGQLTDGEERAAPMEADRTDAVRFAIKATLSIAICYAIFLVLGWPAIHTITITAFLISLGSAGETLHKAALRISGCLLGAVIANLCLLLIVPNLQGIGGLAVLTFMVTLPAAWLACGPERTAYAGLQVALVFFLVVLNSPGPDVDFAIAWGRIVGILLGNLVVAVVFLSLWPSSISNTVARSLDRAAEAIDAASQAKTAGQSGVAVNAAAAAIAAARDTLFTLRFEPNSRSAFSVLASRADMLQHSLLNGNRSESVRKNH</sequence>
<reference evidence="9 10" key="1">
    <citation type="submission" date="2018-03" db="EMBL/GenBank/DDBJ databases">
        <title>Genomic Encyclopedia of Archaeal and Bacterial Type Strains, Phase II (KMG-II): from individual species to whole genera.</title>
        <authorList>
            <person name="Goeker M."/>
        </authorList>
    </citation>
    <scope>NUCLEOTIDE SEQUENCE [LARGE SCALE GENOMIC DNA]</scope>
    <source>
        <strain evidence="9 10">DSM 29328</strain>
    </source>
</reference>
<dbReference type="GO" id="GO:0022857">
    <property type="term" value="F:transmembrane transporter activity"/>
    <property type="evidence" value="ECO:0007669"/>
    <property type="project" value="InterPro"/>
</dbReference>
<evidence type="ECO:0000313" key="10">
    <source>
        <dbReference type="Proteomes" id="UP000239480"/>
    </source>
</evidence>
<evidence type="ECO:0000256" key="1">
    <source>
        <dbReference type="ARBA" id="ARBA00004651"/>
    </source>
</evidence>
<evidence type="ECO:0000256" key="3">
    <source>
        <dbReference type="ARBA" id="ARBA00022692"/>
    </source>
</evidence>
<evidence type="ECO:0000313" key="9">
    <source>
        <dbReference type="EMBL" id="PRY20476.1"/>
    </source>
</evidence>
<feature type="transmembrane region" description="Helical" evidence="7">
    <location>
        <begin position="80"/>
        <end position="97"/>
    </location>
</feature>
<gene>
    <name evidence="9" type="ORF">CLV78_11375</name>
</gene>
<feature type="transmembrane region" description="Helical" evidence="7">
    <location>
        <begin position="52"/>
        <end position="73"/>
    </location>
</feature>
<dbReference type="AlphaFoldDB" id="A0A2T0RGZ3"/>
<feature type="transmembrane region" description="Helical" evidence="7">
    <location>
        <begin position="302"/>
        <end position="323"/>
    </location>
</feature>
<keyword evidence="2" id="KW-1003">Cell membrane</keyword>
<dbReference type="Proteomes" id="UP000239480">
    <property type="component" value="Unassembled WGS sequence"/>
</dbReference>
<protein>
    <submittedName>
        <fullName evidence="9">Multidrug resistance protein MdtO</fullName>
    </submittedName>
</protein>
<dbReference type="InterPro" id="IPR049453">
    <property type="entry name" value="Memb_transporter_dom"/>
</dbReference>
<evidence type="ECO:0000256" key="7">
    <source>
        <dbReference type="SAM" id="Phobius"/>
    </source>
</evidence>
<dbReference type="Pfam" id="PF13515">
    <property type="entry name" value="FUSC_2"/>
    <property type="match status" value="1"/>
</dbReference>
<evidence type="ECO:0000256" key="5">
    <source>
        <dbReference type="ARBA" id="ARBA00023136"/>
    </source>
</evidence>
<accession>A0A2T0RGZ3</accession>
<feature type="transmembrane region" description="Helical" evidence="7">
    <location>
        <begin position="413"/>
        <end position="437"/>
    </location>
</feature>
<dbReference type="OrthoDB" id="105720at2"/>
<evidence type="ECO:0000256" key="2">
    <source>
        <dbReference type="ARBA" id="ARBA00022475"/>
    </source>
</evidence>
<feature type="transmembrane region" description="Helical" evidence="7">
    <location>
        <begin position="103"/>
        <end position="125"/>
    </location>
</feature>
<keyword evidence="10" id="KW-1185">Reference proteome</keyword>
<keyword evidence="5 7" id="KW-0472">Membrane</keyword>
<organism evidence="9 10">
    <name type="scientific">Aliiruegeria haliotis</name>
    <dbReference type="NCBI Taxonomy" id="1280846"/>
    <lineage>
        <taxon>Bacteria</taxon>
        <taxon>Pseudomonadati</taxon>
        <taxon>Pseudomonadota</taxon>
        <taxon>Alphaproteobacteria</taxon>
        <taxon>Rhodobacterales</taxon>
        <taxon>Roseobacteraceae</taxon>
        <taxon>Aliiruegeria</taxon>
    </lineage>
</organism>
<proteinExistence type="inferred from homology"/>
<feature type="transmembrane region" description="Helical" evidence="7">
    <location>
        <begin position="335"/>
        <end position="357"/>
    </location>
</feature>
<feature type="domain" description="Integral membrane bound transporter" evidence="8">
    <location>
        <begin position="300"/>
        <end position="432"/>
    </location>
</feature>
<evidence type="ECO:0000256" key="6">
    <source>
        <dbReference type="ARBA" id="ARBA00043993"/>
    </source>
</evidence>
<keyword evidence="3 7" id="KW-0812">Transmembrane</keyword>
<evidence type="ECO:0000259" key="8">
    <source>
        <dbReference type="Pfam" id="PF13515"/>
    </source>
</evidence>
<dbReference type="PANTHER" id="PTHR30509">
    <property type="entry name" value="P-HYDROXYBENZOIC ACID EFFLUX PUMP SUBUNIT-RELATED"/>
    <property type="match status" value="1"/>
</dbReference>
<dbReference type="PANTHER" id="PTHR30509:SF9">
    <property type="entry name" value="MULTIDRUG RESISTANCE PROTEIN MDTO"/>
    <property type="match status" value="1"/>
</dbReference>
<feature type="transmembrane region" description="Helical" evidence="7">
    <location>
        <begin position="132"/>
        <end position="154"/>
    </location>
</feature>
<comment type="caution">
    <text evidence="9">The sequence shown here is derived from an EMBL/GenBank/DDBJ whole genome shotgun (WGS) entry which is preliminary data.</text>
</comment>
<keyword evidence="4 7" id="KW-1133">Transmembrane helix</keyword>
<dbReference type="RefSeq" id="WP_106207779.1">
    <property type="nucleotide sequence ID" value="NZ_PVTD01000013.1"/>
</dbReference>
<comment type="subcellular location">
    <subcellularLocation>
        <location evidence="1">Cell membrane</location>
        <topology evidence="1">Multi-pass membrane protein</topology>
    </subcellularLocation>
</comment>
<name>A0A2T0RGZ3_9RHOB</name>
<dbReference type="EMBL" id="PVTD01000013">
    <property type="protein sequence ID" value="PRY20476.1"/>
    <property type="molecule type" value="Genomic_DNA"/>
</dbReference>
<dbReference type="GO" id="GO:0005886">
    <property type="term" value="C:plasma membrane"/>
    <property type="evidence" value="ECO:0007669"/>
    <property type="project" value="UniProtKB-SubCell"/>
</dbReference>